<evidence type="ECO:0000256" key="2">
    <source>
        <dbReference type="ARBA" id="ARBA00023015"/>
    </source>
</evidence>
<dbReference type="PANTHER" id="PTHR43280:SF2">
    <property type="entry name" value="HTH-TYPE TRANSCRIPTIONAL REGULATOR EXSA"/>
    <property type="match status" value="1"/>
</dbReference>
<evidence type="ECO:0000256" key="3">
    <source>
        <dbReference type="ARBA" id="ARBA00023125"/>
    </source>
</evidence>
<dbReference type="PANTHER" id="PTHR43280">
    <property type="entry name" value="ARAC-FAMILY TRANSCRIPTIONAL REGULATOR"/>
    <property type="match status" value="1"/>
</dbReference>
<name>A0A414I2K1_9FIRM</name>
<keyword evidence="3" id="KW-0238">DNA-binding</keyword>
<dbReference type="SUPFAM" id="SSF52172">
    <property type="entry name" value="CheY-like"/>
    <property type="match status" value="1"/>
</dbReference>
<evidence type="ECO:0000256" key="1">
    <source>
        <dbReference type="ARBA" id="ARBA00018672"/>
    </source>
</evidence>
<feature type="domain" description="Response regulatory" evidence="8">
    <location>
        <begin position="5"/>
        <end position="125"/>
    </location>
</feature>
<dbReference type="Gene3D" id="1.10.10.60">
    <property type="entry name" value="Homeodomain-like"/>
    <property type="match status" value="2"/>
</dbReference>
<comment type="function">
    <text evidence="5">May play the central regulatory role in sporulation. It may be an element of the effector pathway responsible for the activation of sporulation genes in response to nutritional stress. Spo0A may act in concert with spo0H (a sigma factor) to control the expression of some genes that are critical to the sporulation process.</text>
</comment>
<dbReference type="SMART" id="SM00342">
    <property type="entry name" value="HTH_ARAC"/>
    <property type="match status" value="1"/>
</dbReference>
<dbReference type="Gene3D" id="3.40.50.2300">
    <property type="match status" value="1"/>
</dbReference>
<reference evidence="9 10" key="1">
    <citation type="submission" date="2018-08" db="EMBL/GenBank/DDBJ databases">
        <title>A genome reference for cultivated species of the human gut microbiota.</title>
        <authorList>
            <person name="Zou Y."/>
            <person name="Xue W."/>
            <person name="Luo G."/>
        </authorList>
    </citation>
    <scope>NUCLEOTIDE SEQUENCE [LARGE SCALE GENOMIC DNA]</scope>
    <source>
        <strain evidence="9 10">AM30-13AC</strain>
    </source>
</reference>
<protein>
    <recommendedName>
        <fullName evidence="1">Stage 0 sporulation protein A homolog</fullName>
    </recommendedName>
</protein>
<dbReference type="AlphaFoldDB" id="A0A414I2K1"/>
<organism evidence="9 10">
    <name type="scientific">Agathobacter rectalis</name>
    <dbReference type="NCBI Taxonomy" id="39491"/>
    <lineage>
        <taxon>Bacteria</taxon>
        <taxon>Bacillati</taxon>
        <taxon>Bacillota</taxon>
        <taxon>Clostridia</taxon>
        <taxon>Lachnospirales</taxon>
        <taxon>Lachnospiraceae</taxon>
        <taxon>Agathobacter</taxon>
    </lineage>
</organism>
<dbReference type="GO" id="GO:0000160">
    <property type="term" value="P:phosphorelay signal transduction system"/>
    <property type="evidence" value="ECO:0007669"/>
    <property type="project" value="InterPro"/>
</dbReference>
<proteinExistence type="predicted"/>
<dbReference type="Pfam" id="PF00072">
    <property type="entry name" value="Response_reg"/>
    <property type="match status" value="1"/>
</dbReference>
<dbReference type="GO" id="GO:0043565">
    <property type="term" value="F:sequence-specific DNA binding"/>
    <property type="evidence" value="ECO:0007669"/>
    <property type="project" value="InterPro"/>
</dbReference>
<comment type="caution">
    <text evidence="6">Lacks conserved residue(s) required for the propagation of feature annotation.</text>
</comment>
<accession>A0A414I2K1</accession>
<keyword evidence="2" id="KW-0805">Transcription regulation</keyword>
<evidence type="ECO:0000313" key="10">
    <source>
        <dbReference type="Proteomes" id="UP000284835"/>
    </source>
</evidence>
<keyword evidence="4" id="KW-0804">Transcription</keyword>
<dbReference type="InterPro" id="IPR001789">
    <property type="entry name" value="Sig_transdc_resp-reg_receiver"/>
</dbReference>
<sequence>MEKLNILILDRNNKDRQELRKIIESTDSDFIYEIMEVANPQKAAQLLSERRIDIMLTEIFDSIETGTDIIGYAREKGVNPHIHIVIVSRQRDFESARMAIEHGVELYILKPATPMEIASCMAQMICEIHDSRKNEEQKKQMTFFMCGFLLSQYIATGNRLYMDELMRFTQINDLNSAQHVSNIMLLWVDSAFWKENSDKVIDRIKESFASRADAVSLGGNYVLILLWKNHYSKSSYMAEGIYYMLTEVYGQQCYLAVSAGINDIYEIHDCCQRLEKLMENRFFADNNGIYYEDDDELVERDESERAECINRLLMYIRKRDIELVRREYGHLKHMMFQNKSDSETFVKFVFAEIALELYNAAHGSVYGRGKKQVEKIFEADSLNELYNIIEENICIYEEHIATDDKQIRKDVALVKSYIKAHLSEKINLESLADMVFLSPGYLSLIFKQSTGDTVSHYIISQRIDEAKRLLETTNMKVNQICEKVGIDNVSYFGQQFKMFCGMSPSEYRKRKKFGGGWGRTGLTYEAVFGREHGGCFLFGWQWVGAKKEKI</sequence>
<evidence type="ECO:0000256" key="6">
    <source>
        <dbReference type="PROSITE-ProRule" id="PRU00169"/>
    </source>
</evidence>
<evidence type="ECO:0000256" key="5">
    <source>
        <dbReference type="ARBA" id="ARBA00024867"/>
    </source>
</evidence>
<dbReference type="InterPro" id="IPR018062">
    <property type="entry name" value="HTH_AraC-typ_CS"/>
</dbReference>
<evidence type="ECO:0000256" key="4">
    <source>
        <dbReference type="ARBA" id="ARBA00023163"/>
    </source>
</evidence>
<gene>
    <name evidence="9" type="ORF">DW775_01915</name>
</gene>
<dbReference type="GO" id="GO:0003700">
    <property type="term" value="F:DNA-binding transcription factor activity"/>
    <property type="evidence" value="ECO:0007669"/>
    <property type="project" value="InterPro"/>
</dbReference>
<dbReference type="RefSeq" id="WP_118083381.1">
    <property type="nucleotide sequence ID" value="NZ_QSJS01000001.1"/>
</dbReference>
<comment type="caution">
    <text evidence="9">The sequence shown here is derived from an EMBL/GenBank/DDBJ whole genome shotgun (WGS) entry which is preliminary data.</text>
</comment>
<dbReference type="InterPro" id="IPR018060">
    <property type="entry name" value="HTH_AraC"/>
</dbReference>
<dbReference type="SMART" id="SM00448">
    <property type="entry name" value="REC"/>
    <property type="match status" value="1"/>
</dbReference>
<evidence type="ECO:0000259" key="8">
    <source>
        <dbReference type="PROSITE" id="PS50110"/>
    </source>
</evidence>
<dbReference type="SUPFAM" id="SSF46689">
    <property type="entry name" value="Homeodomain-like"/>
    <property type="match status" value="2"/>
</dbReference>
<feature type="domain" description="HTH araC/xylS-type" evidence="7">
    <location>
        <begin position="412"/>
        <end position="510"/>
    </location>
</feature>
<dbReference type="InterPro" id="IPR011006">
    <property type="entry name" value="CheY-like_superfamily"/>
</dbReference>
<dbReference type="Pfam" id="PF12833">
    <property type="entry name" value="HTH_18"/>
    <property type="match status" value="1"/>
</dbReference>
<dbReference type="PROSITE" id="PS50110">
    <property type="entry name" value="RESPONSE_REGULATORY"/>
    <property type="match status" value="1"/>
</dbReference>
<evidence type="ECO:0000259" key="7">
    <source>
        <dbReference type="PROSITE" id="PS01124"/>
    </source>
</evidence>
<dbReference type="Proteomes" id="UP000284835">
    <property type="component" value="Unassembled WGS sequence"/>
</dbReference>
<dbReference type="InterPro" id="IPR009057">
    <property type="entry name" value="Homeodomain-like_sf"/>
</dbReference>
<dbReference type="PROSITE" id="PS00041">
    <property type="entry name" value="HTH_ARAC_FAMILY_1"/>
    <property type="match status" value="1"/>
</dbReference>
<dbReference type="EMBL" id="QSJS01000001">
    <property type="protein sequence ID" value="RHD98264.1"/>
    <property type="molecule type" value="Genomic_DNA"/>
</dbReference>
<dbReference type="PROSITE" id="PS01124">
    <property type="entry name" value="HTH_ARAC_FAMILY_2"/>
    <property type="match status" value="1"/>
</dbReference>
<evidence type="ECO:0000313" key="9">
    <source>
        <dbReference type="EMBL" id="RHD98264.1"/>
    </source>
</evidence>